<keyword evidence="4" id="KW-1185">Reference proteome</keyword>
<evidence type="ECO:0000259" key="2">
    <source>
        <dbReference type="Pfam" id="PF12883"/>
    </source>
</evidence>
<proteinExistence type="predicted"/>
<organism evidence="3 4">
    <name type="scientific">Salmonella enterica subsp. arizonae</name>
    <dbReference type="NCBI Taxonomy" id="59203"/>
    <lineage>
        <taxon>Bacteria</taxon>
        <taxon>Pseudomonadati</taxon>
        <taxon>Pseudomonadota</taxon>
        <taxon>Gammaproteobacteria</taxon>
        <taxon>Enterobacterales</taxon>
        <taxon>Enterobacteriaceae</taxon>
        <taxon>Salmonella</taxon>
    </lineage>
</organism>
<dbReference type="Proteomes" id="UP000248731">
    <property type="component" value="Chromosome 1"/>
</dbReference>
<keyword evidence="1" id="KW-0732">Signal</keyword>
<dbReference type="AlphaFoldDB" id="A0A2X4TI70"/>
<evidence type="ECO:0000313" key="4">
    <source>
        <dbReference type="Proteomes" id="UP000248731"/>
    </source>
</evidence>
<gene>
    <name evidence="3" type="ORF">NCTC7307_04342</name>
</gene>
<accession>A0A2X4TI70</accession>
<evidence type="ECO:0000313" key="3">
    <source>
        <dbReference type="EMBL" id="SQI26971.1"/>
    </source>
</evidence>
<feature type="domain" description="DUF3828" evidence="2">
    <location>
        <begin position="28"/>
        <end position="139"/>
    </location>
</feature>
<feature type="chain" id="PRO_5016008216" evidence="1">
    <location>
        <begin position="21"/>
        <end position="156"/>
    </location>
</feature>
<name>A0A2X4TI70_SALER</name>
<dbReference type="Pfam" id="PF12883">
    <property type="entry name" value="DUF3828"/>
    <property type="match status" value="1"/>
</dbReference>
<dbReference type="Gene3D" id="3.10.450.50">
    <property type="match status" value="1"/>
</dbReference>
<reference evidence="3 4" key="1">
    <citation type="submission" date="2018-06" db="EMBL/GenBank/DDBJ databases">
        <authorList>
            <consortium name="Pathogen Informatics"/>
            <person name="Doyle S."/>
        </authorList>
    </citation>
    <scope>NUCLEOTIDE SEQUENCE [LARGE SCALE GENOMIC DNA]</scope>
    <source>
        <strain evidence="3 4">NCTC7307</strain>
    </source>
</reference>
<evidence type="ECO:0000256" key="1">
    <source>
        <dbReference type="SAM" id="SignalP"/>
    </source>
</evidence>
<dbReference type="EMBL" id="LS483466">
    <property type="protein sequence ID" value="SQI26971.1"/>
    <property type="molecule type" value="Genomic_DNA"/>
</dbReference>
<dbReference type="InterPro" id="IPR024289">
    <property type="entry name" value="DUF3828"/>
</dbReference>
<protein>
    <submittedName>
        <fullName evidence="3">Protein of uncharacterized function (DUF3828)</fullName>
    </submittedName>
</protein>
<sequence>MLKRMFLACYLLCVPYIALASGERTLSPDEVVSTFYHDYLVAEEMSDMESANDLSLKAMAKYTTEHLRNLRDNDDSGADYFVDAQDVCEEWKNNIGTKTVSANDHMALVNLKLGYGKGTSLYVVSLVKAGGKWMIDYVKPTFKGSIYCPQQAEGDN</sequence>
<feature type="signal peptide" evidence="1">
    <location>
        <begin position="1"/>
        <end position="20"/>
    </location>
</feature>